<evidence type="ECO:0000256" key="3">
    <source>
        <dbReference type="ARBA" id="ARBA00022487"/>
    </source>
</evidence>
<dbReference type="PROSITE" id="PS00155">
    <property type="entry name" value="CUTINASE_1"/>
    <property type="match status" value="1"/>
</dbReference>
<reference evidence="9 10" key="1">
    <citation type="journal article" date="2019" name="Emerg. Microbes Infect.">
        <title>Comprehensive subspecies identification of 175 nontuberculous mycobacteria species based on 7547 genomic profiles.</title>
        <authorList>
            <person name="Matsumoto Y."/>
            <person name="Kinjo T."/>
            <person name="Motooka D."/>
            <person name="Nabeya D."/>
            <person name="Jung N."/>
            <person name="Uechi K."/>
            <person name="Horii T."/>
            <person name="Iida T."/>
            <person name="Fujita J."/>
            <person name="Nakamura S."/>
        </authorList>
    </citation>
    <scope>NUCLEOTIDE SEQUENCE [LARGE SCALE GENOMIC DNA]</scope>
    <source>
        <strain evidence="9 10">JCM 12375</strain>
    </source>
</reference>
<keyword evidence="10" id="KW-1185">Reference proteome</keyword>
<sequence>MIGTFLSGPIYVSMDDKQRSAYSDAPGVDMDIVKLILGAALVAMCALPITPVSPAAAQPCPDVEVVFARGTYEPPGVGGPGQSFVDALRARTGERSVEVYPVNYAASGNFGDRIEFARTVVDGIRDTADHIEATARDCPNTKVVLGGYSQGAVVAGYVTAATVPDGIPPEYKQYIPDPMPPEVSDHVAAVVLLGTPSDEFMRDIGAPAMVIGPRYKDKTIELCEPGDTICDGTPAGAPSFAHGAYVFNGMPAQAADFTVGRL</sequence>
<dbReference type="SMART" id="SM01110">
    <property type="entry name" value="Cutinase"/>
    <property type="match status" value="1"/>
</dbReference>
<evidence type="ECO:0000256" key="7">
    <source>
        <dbReference type="ARBA" id="ARBA00023157"/>
    </source>
</evidence>
<evidence type="ECO:0000256" key="5">
    <source>
        <dbReference type="ARBA" id="ARBA00022729"/>
    </source>
</evidence>
<keyword evidence="5" id="KW-0732">Signal</keyword>
<proteinExistence type="inferred from homology"/>
<dbReference type="InterPro" id="IPR000675">
    <property type="entry name" value="Cutinase/axe"/>
</dbReference>
<comment type="similarity">
    <text evidence="2 8">Belongs to the cutinase family.</text>
</comment>
<accession>A0ABM7HUL7</accession>
<dbReference type="InterPro" id="IPR043580">
    <property type="entry name" value="CUTINASE_1"/>
</dbReference>
<dbReference type="SUPFAM" id="SSF53474">
    <property type="entry name" value="alpha/beta-Hydrolases"/>
    <property type="match status" value="1"/>
</dbReference>
<dbReference type="PANTHER" id="PTHR33630:SF9">
    <property type="entry name" value="CUTINASE 4"/>
    <property type="match status" value="1"/>
</dbReference>
<evidence type="ECO:0000256" key="8">
    <source>
        <dbReference type="RuleBase" id="RU361263"/>
    </source>
</evidence>
<protein>
    <recommendedName>
        <fullName evidence="8">Cutinase</fullName>
        <ecNumber evidence="8">3.1.1.-</ecNumber>
    </recommendedName>
</protein>
<dbReference type="PANTHER" id="PTHR33630">
    <property type="entry name" value="CUTINASE RV1984C-RELATED-RELATED"/>
    <property type="match status" value="1"/>
</dbReference>
<dbReference type="Gene3D" id="3.40.50.1820">
    <property type="entry name" value="alpha/beta hydrolase"/>
    <property type="match status" value="1"/>
</dbReference>
<dbReference type="EMBL" id="AP022567">
    <property type="protein sequence ID" value="BBX34263.1"/>
    <property type="molecule type" value="Genomic_DNA"/>
</dbReference>
<comment type="function">
    <text evidence="8">Catalyzes the hydrolysis of complex carboxylic polyesters found in the cell wall of plants. Degrades cutin, a macromolecule that forms the structure of the plant cuticle.</text>
</comment>
<evidence type="ECO:0000256" key="4">
    <source>
        <dbReference type="ARBA" id="ARBA00022525"/>
    </source>
</evidence>
<organism evidence="9 10">
    <name type="scientific">Mycolicibacterium mageritense</name>
    <name type="common">Mycobacterium mageritense</name>
    <dbReference type="NCBI Taxonomy" id="53462"/>
    <lineage>
        <taxon>Bacteria</taxon>
        <taxon>Bacillati</taxon>
        <taxon>Actinomycetota</taxon>
        <taxon>Actinomycetes</taxon>
        <taxon>Mycobacteriales</taxon>
        <taxon>Mycobacteriaceae</taxon>
        <taxon>Mycolicibacterium</taxon>
    </lineage>
</organism>
<dbReference type="EC" id="3.1.1.-" evidence="8"/>
<evidence type="ECO:0000256" key="6">
    <source>
        <dbReference type="ARBA" id="ARBA00022801"/>
    </source>
</evidence>
<comment type="subcellular location">
    <subcellularLocation>
        <location evidence="1 8">Secreted</location>
    </subcellularLocation>
</comment>
<gene>
    <name evidence="9" type="ORF">MMAGJ_35450</name>
</gene>
<keyword evidence="3 8" id="KW-0719">Serine esterase</keyword>
<evidence type="ECO:0000256" key="1">
    <source>
        <dbReference type="ARBA" id="ARBA00004613"/>
    </source>
</evidence>
<dbReference type="Proteomes" id="UP000465622">
    <property type="component" value="Chromosome"/>
</dbReference>
<dbReference type="InterPro" id="IPR029058">
    <property type="entry name" value="AB_hydrolase_fold"/>
</dbReference>
<name>A0ABM7HUL7_MYCME</name>
<dbReference type="Pfam" id="PF01083">
    <property type="entry name" value="Cutinase"/>
    <property type="match status" value="1"/>
</dbReference>
<evidence type="ECO:0000313" key="9">
    <source>
        <dbReference type="EMBL" id="BBX34263.1"/>
    </source>
</evidence>
<evidence type="ECO:0000256" key="2">
    <source>
        <dbReference type="ARBA" id="ARBA00007534"/>
    </source>
</evidence>
<keyword evidence="6 8" id="KW-0378">Hydrolase</keyword>
<evidence type="ECO:0000313" key="10">
    <source>
        <dbReference type="Proteomes" id="UP000465622"/>
    </source>
</evidence>
<keyword evidence="7" id="KW-1015">Disulfide bond</keyword>
<keyword evidence="4 8" id="KW-0964">Secreted</keyword>